<dbReference type="InterPro" id="IPR024775">
    <property type="entry name" value="DinB-like"/>
</dbReference>
<dbReference type="RefSeq" id="WP_345151420.1">
    <property type="nucleotide sequence ID" value="NZ_BAABEO010000019.1"/>
</dbReference>
<dbReference type="InterPro" id="IPR034660">
    <property type="entry name" value="DinB/YfiT-like"/>
</dbReference>
<dbReference type="Gene3D" id="1.20.120.450">
    <property type="entry name" value="dinb family like domain"/>
    <property type="match status" value="1"/>
</dbReference>
<proteinExistence type="predicted"/>
<gene>
    <name evidence="2" type="ORF">GCM10023081_26670</name>
</gene>
<dbReference type="EMBL" id="BAABEO010000019">
    <property type="protein sequence ID" value="GAA3688035.1"/>
    <property type="molecule type" value="Genomic_DNA"/>
</dbReference>
<dbReference type="Proteomes" id="UP001500752">
    <property type="component" value="Unassembled WGS sequence"/>
</dbReference>
<keyword evidence="3" id="KW-1185">Reference proteome</keyword>
<evidence type="ECO:0000313" key="2">
    <source>
        <dbReference type="EMBL" id="GAA3688035.1"/>
    </source>
</evidence>
<accession>A0ABP7CDA8</accession>
<name>A0ABP7CDA8_9MICC</name>
<dbReference type="SUPFAM" id="SSF109854">
    <property type="entry name" value="DinB/YfiT-like putative metalloenzymes"/>
    <property type="match status" value="1"/>
</dbReference>
<sequence length="177" mass="19797">MTEHHETPQPDTKDWTWVLERACPGCGTDATSMAPGEVAVAIRSALPRWGAALSRPDARVRPRPAVWSTLEYGAHVRDVFRVFHHRLDLMLTREDPEFPNWDQDATAVENRYADQDPRTVATQLAASGRGLADAFDSVLGRDLERPGRRSDGSGFTVVTLARYAWHDVAHHLHDVHA</sequence>
<organism evidence="2 3">
    <name type="scientific">Arthrobacter ginkgonis</name>
    <dbReference type="NCBI Taxonomy" id="1630594"/>
    <lineage>
        <taxon>Bacteria</taxon>
        <taxon>Bacillati</taxon>
        <taxon>Actinomycetota</taxon>
        <taxon>Actinomycetes</taxon>
        <taxon>Micrococcales</taxon>
        <taxon>Micrococcaceae</taxon>
        <taxon>Arthrobacter</taxon>
    </lineage>
</organism>
<comment type="caution">
    <text evidence="2">The sequence shown here is derived from an EMBL/GenBank/DDBJ whole genome shotgun (WGS) entry which is preliminary data.</text>
</comment>
<dbReference type="Pfam" id="PF12867">
    <property type="entry name" value="DinB_2"/>
    <property type="match status" value="1"/>
</dbReference>
<protein>
    <submittedName>
        <fullName evidence="2">DinB family protein</fullName>
    </submittedName>
</protein>
<evidence type="ECO:0000313" key="3">
    <source>
        <dbReference type="Proteomes" id="UP001500752"/>
    </source>
</evidence>
<evidence type="ECO:0000259" key="1">
    <source>
        <dbReference type="Pfam" id="PF12867"/>
    </source>
</evidence>
<feature type="domain" description="DinB-like" evidence="1">
    <location>
        <begin position="46"/>
        <end position="172"/>
    </location>
</feature>
<reference evidence="3" key="1">
    <citation type="journal article" date="2019" name="Int. J. Syst. Evol. Microbiol.">
        <title>The Global Catalogue of Microorganisms (GCM) 10K type strain sequencing project: providing services to taxonomists for standard genome sequencing and annotation.</title>
        <authorList>
            <consortium name="The Broad Institute Genomics Platform"/>
            <consortium name="The Broad Institute Genome Sequencing Center for Infectious Disease"/>
            <person name="Wu L."/>
            <person name="Ma J."/>
        </authorList>
    </citation>
    <scope>NUCLEOTIDE SEQUENCE [LARGE SCALE GENOMIC DNA]</scope>
    <source>
        <strain evidence="3">JCM 30742</strain>
    </source>
</reference>